<feature type="transmembrane region" description="Helical" evidence="7">
    <location>
        <begin position="366"/>
        <end position="389"/>
    </location>
</feature>
<feature type="transmembrane region" description="Helical" evidence="7">
    <location>
        <begin position="176"/>
        <end position="194"/>
    </location>
</feature>
<feature type="compositionally biased region" description="Basic and acidic residues" evidence="6">
    <location>
        <begin position="443"/>
        <end position="452"/>
    </location>
</feature>
<gene>
    <name evidence="8" type="ORF">E0H73_34010</name>
</gene>
<feature type="transmembrane region" description="Helical" evidence="7">
    <location>
        <begin position="332"/>
        <end position="354"/>
    </location>
</feature>
<accession>A0A4R0K7P9</accession>
<keyword evidence="2" id="KW-1003">Cell membrane</keyword>
<dbReference type="GO" id="GO:0022857">
    <property type="term" value="F:transmembrane transporter activity"/>
    <property type="evidence" value="ECO:0007669"/>
    <property type="project" value="InterPro"/>
</dbReference>
<feature type="compositionally biased region" description="Gly residues" evidence="6">
    <location>
        <begin position="430"/>
        <end position="440"/>
    </location>
</feature>
<comment type="subcellular location">
    <subcellularLocation>
        <location evidence="1">Cell membrane</location>
        <topology evidence="1">Multi-pass membrane protein</topology>
    </subcellularLocation>
</comment>
<dbReference type="Pfam" id="PF07690">
    <property type="entry name" value="MFS_1"/>
    <property type="match status" value="1"/>
</dbReference>
<evidence type="ECO:0000256" key="3">
    <source>
        <dbReference type="ARBA" id="ARBA00022692"/>
    </source>
</evidence>
<feature type="transmembrane region" description="Helical" evidence="7">
    <location>
        <begin position="395"/>
        <end position="416"/>
    </location>
</feature>
<feature type="transmembrane region" description="Helical" evidence="7">
    <location>
        <begin position="54"/>
        <end position="76"/>
    </location>
</feature>
<organism evidence="8 9">
    <name type="scientific">Kribbella pittospori</name>
    <dbReference type="NCBI Taxonomy" id="722689"/>
    <lineage>
        <taxon>Bacteria</taxon>
        <taxon>Bacillati</taxon>
        <taxon>Actinomycetota</taxon>
        <taxon>Actinomycetes</taxon>
        <taxon>Propionibacteriales</taxon>
        <taxon>Kribbellaceae</taxon>
        <taxon>Kribbella</taxon>
    </lineage>
</organism>
<keyword evidence="3 7" id="KW-0812">Transmembrane</keyword>
<evidence type="ECO:0000313" key="9">
    <source>
        <dbReference type="Proteomes" id="UP000291144"/>
    </source>
</evidence>
<dbReference type="InterPro" id="IPR011701">
    <property type="entry name" value="MFS"/>
</dbReference>
<keyword evidence="4 7" id="KW-1133">Transmembrane helix</keyword>
<dbReference type="PANTHER" id="PTHR23513:SF17">
    <property type="entry name" value="MEMBRANE PROTEIN"/>
    <property type="match status" value="1"/>
</dbReference>
<keyword evidence="9" id="KW-1185">Reference proteome</keyword>
<evidence type="ECO:0000256" key="5">
    <source>
        <dbReference type="ARBA" id="ARBA00023136"/>
    </source>
</evidence>
<dbReference type="EMBL" id="SJKB01000013">
    <property type="protein sequence ID" value="TCC56171.1"/>
    <property type="molecule type" value="Genomic_DNA"/>
</dbReference>
<reference evidence="8 9" key="1">
    <citation type="submission" date="2019-02" db="EMBL/GenBank/DDBJ databases">
        <title>Kribbella capetownensis sp. nov. and Kribbella speibonae sp. nov., isolated from soil.</title>
        <authorList>
            <person name="Curtis S.M."/>
            <person name="Norton I."/>
            <person name="Everest G.J."/>
            <person name="Meyers P.R."/>
        </authorList>
    </citation>
    <scope>NUCLEOTIDE SEQUENCE [LARGE SCALE GENOMIC DNA]</scope>
    <source>
        <strain evidence="8 9">NRRL B-24813</strain>
    </source>
</reference>
<evidence type="ECO:0000256" key="6">
    <source>
        <dbReference type="SAM" id="MobiDB-lite"/>
    </source>
</evidence>
<evidence type="ECO:0000256" key="7">
    <source>
        <dbReference type="SAM" id="Phobius"/>
    </source>
</evidence>
<sequence>MRFIRDLATLLRRRDFRRLFAVRLTSQFGDGVFQVALASYVLFSPERAPDAGAIAGLFAVALLPYSILGPFTGVLLDRWSRRQILFGANLTRAVLVVGIGAIVAVGNAGVPFYLAVLLTLGVNRFLLSGLSAGLPHVVERDELVMANAVTPTSGTASFLIGGGVGAGVKLIVDSDLAVLGLTVIVYLTAAFLALRLRRDQLGPDLTGDEPGVVEAVRGIAQGLVDGGRHLRQRKQAALGLAAIGSLRFFFGLITVAMILLYRNYFYGPDRLDEAFGALAIATGTLGAGLFIAALVTPWATRVMTLRQWITLLFVAAAVVTAMPGGLYTQPAIIVAGFLTGFCAQGVKISVDTLVQTGVDDVYRGRVFSLYDMIFNVGQVSAAALGAVILPDSGKSYAVLAFVALGFAATAFVYARLSRDGSGATQRGDGLDGGGLPGGVRAGDQADERTQQG</sequence>
<evidence type="ECO:0000313" key="8">
    <source>
        <dbReference type="EMBL" id="TCC56171.1"/>
    </source>
</evidence>
<dbReference type="RefSeq" id="WP_131363356.1">
    <property type="nucleotide sequence ID" value="NZ_SJKB01000013.1"/>
</dbReference>
<dbReference type="AlphaFoldDB" id="A0A4R0K7P9"/>
<name>A0A4R0K7P9_9ACTN</name>
<keyword evidence="5 7" id="KW-0472">Membrane</keyword>
<dbReference type="InterPro" id="IPR036259">
    <property type="entry name" value="MFS_trans_sf"/>
</dbReference>
<proteinExistence type="predicted"/>
<dbReference type="Gene3D" id="1.20.1250.20">
    <property type="entry name" value="MFS general substrate transporter like domains"/>
    <property type="match status" value="1"/>
</dbReference>
<dbReference type="CDD" id="cd06173">
    <property type="entry name" value="MFS_MefA_like"/>
    <property type="match status" value="1"/>
</dbReference>
<dbReference type="PANTHER" id="PTHR23513">
    <property type="entry name" value="INTEGRAL MEMBRANE EFFLUX PROTEIN-RELATED"/>
    <property type="match status" value="1"/>
</dbReference>
<feature type="transmembrane region" description="Helical" evidence="7">
    <location>
        <begin position="20"/>
        <end position="42"/>
    </location>
</feature>
<dbReference type="SUPFAM" id="SSF103473">
    <property type="entry name" value="MFS general substrate transporter"/>
    <property type="match status" value="1"/>
</dbReference>
<feature type="region of interest" description="Disordered" evidence="6">
    <location>
        <begin position="420"/>
        <end position="452"/>
    </location>
</feature>
<feature type="transmembrane region" description="Helical" evidence="7">
    <location>
        <begin position="237"/>
        <end position="262"/>
    </location>
</feature>
<protein>
    <submittedName>
        <fullName evidence="8">MFS transporter</fullName>
    </submittedName>
</protein>
<comment type="caution">
    <text evidence="8">The sequence shown here is derived from an EMBL/GenBank/DDBJ whole genome shotgun (WGS) entry which is preliminary data.</text>
</comment>
<dbReference type="GO" id="GO:0005886">
    <property type="term" value="C:plasma membrane"/>
    <property type="evidence" value="ECO:0007669"/>
    <property type="project" value="UniProtKB-SubCell"/>
</dbReference>
<dbReference type="OrthoDB" id="3688258at2"/>
<feature type="transmembrane region" description="Helical" evidence="7">
    <location>
        <begin position="274"/>
        <end position="296"/>
    </location>
</feature>
<feature type="transmembrane region" description="Helical" evidence="7">
    <location>
        <begin position="83"/>
        <end position="106"/>
    </location>
</feature>
<evidence type="ECO:0000256" key="2">
    <source>
        <dbReference type="ARBA" id="ARBA00022475"/>
    </source>
</evidence>
<dbReference type="Proteomes" id="UP000291144">
    <property type="component" value="Unassembled WGS sequence"/>
</dbReference>
<feature type="transmembrane region" description="Helical" evidence="7">
    <location>
        <begin position="308"/>
        <end position="326"/>
    </location>
</feature>
<evidence type="ECO:0000256" key="1">
    <source>
        <dbReference type="ARBA" id="ARBA00004651"/>
    </source>
</evidence>
<evidence type="ECO:0000256" key="4">
    <source>
        <dbReference type="ARBA" id="ARBA00022989"/>
    </source>
</evidence>